<gene>
    <name evidence="1" type="ORF">SDC9_80384</name>
</gene>
<comment type="caution">
    <text evidence="1">The sequence shown here is derived from an EMBL/GenBank/DDBJ whole genome shotgun (WGS) entry which is preliminary data.</text>
</comment>
<dbReference type="AlphaFoldDB" id="A0A644YYV3"/>
<name>A0A644YYV3_9ZZZZ</name>
<evidence type="ECO:0000313" key="1">
    <source>
        <dbReference type="EMBL" id="MPM33805.1"/>
    </source>
</evidence>
<organism evidence="1">
    <name type="scientific">bioreactor metagenome</name>
    <dbReference type="NCBI Taxonomy" id="1076179"/>
    <lineage>
        <taxon>unclassified sequences</taxon>
        <taxon>metagenomes</taxon>
        <taxon>ecological metagenomes</taxon>
    </lineage>
</organism>
<accession>A0A644YYV3</accession>
<protein>
    <submittedName>
        <fullName evidence="1">Uncharacterized protein</fullName>
    </submittedName>
</protein>
<dbReference type="EMBL" id="VSSQ01006769">
    <property type="protein sequence ID" value="MPM33805.1"/>
    <property type="molecule type" value="Genomic_DNA"/>
</dbReference>
<reference evidence="1" key="1">
    <citation type="submission" date="2019-08" db="EMBL/GenBank/DDBJ databases">
        <authorList>
            <person name="Kucharzyk K."/>
            <person name="Murdoch R.W."/>
            <person name="Higgins S."/>
            <person name="Loffler F."/>
        </authorList>
    </citation>
    <scope>NUCLEOTIDE SEQUENCE</scope>
</reference>
<sequence length="92" mass="10004">MFVRVYPEGGNMAGGWVMKAEEIEGITPKQIQNKFVLPQVPKYVCDANIPAKTTIRCGIVGPQTEFGGLGGGVKFDLMQQMVGTFTNSRLLP</sequence>
<proteinExistence type="predicted"/>